<feature type="transmembrane region" description="Helical" evidence="1">
    <location>
        <begin position="187"/>
        <end position="207"/>
    </location>
</feature>
<accession>A0A381JDB1</accession>
<reference evidence="2 3" key="1">
    <citation type="submission" date="2018-06" db="EMBL/GenBank/DDBJ databases">
        <authorList>
            <consortium name="Pathogen Informatics"/>
            <person name="Doyle S."/>
        </authorList>
    </citation>
    <scope>NUCLEOTIDE SEQUENCE [LARGE SCALE GENOMIC DNA]</scope>
    <source>
        <strain evidence="2 3">NCTC9836</strain>
    </source>
</reference>
<feature type="transmembrane region" description="Helical" evidence="1">
    <location>
        <begin position="420"/>
        <end position="445"/>
    </location>
</feature>
<evidence type="ECO:0000256" key="1">
    <source>
        <dbReference type="SAM" id="Phobius"/>
    </source>
</evidence>
<keyword evidence="1" id="KW-1133">Transmembrane helix</keyword>
<keyword evidence="1" id="KW-0472">Membrane</keyword>
<dbReference type="EMBL" id="UFWZ01000001">
    <property type="protein sequence ID" value="SUY48372.1"/>
    <property type="molecule type" value="Genomic_DNA"/>
</dbReference>
<dbReference type="AlphaFoldDB" id="A0A381JDB1"/>
<evidence type="ECO:0000313" key="2">
    <source>
        <dbReference type="EMBL" id="SUY48372.1"/>
    </source>
</evidence>
<dbReference type="Proteomes" id="UP000254664">
    <property type="component" value="Unassembled WGS sequence"/>
</dbReference>
<protein>
    <submittedName>
        <fullName evidence="2">Transporter protein</fullName>
    </submittedName>
</protein>
<sequence length="554" mass="61202">MSKIFILIKVLFKNGSGSEGKRKRKSRIPSMILNIFLGLILIMSIGIPIGTFTASVYKDVAAVGQEGIILSLAFSMVSFIIFIFGIIYVLTTFYFSKDIEALLPLPLKAHEILSAKFITVLIYEYLTEVIVLLPVLIGYGVKANTGISYWFISIIIFLLLPVMPLVLASMLNMVIMRFTNLGRHKDAFRVVGGILAIFSGLGVNLLVQKASSSSMGQENLLEVLSKGNNSMMNLLSGMFPTSKLAALSLVSTSTSKGIVNLLLFVLITVISFAIFMILAKILYFKGVMGSSESFSKRKELKSTELDKITSENSKIKSYVIKELRVVFRTPAFLLNCVVGSIVFPIFMMVYGLMDPKNIQMITKVTGDVKDPKLLGIIFGVSFSVILFISGSNAMASTAISREGELMFINKYIPITYREQIFSKIISSVIVNMISIILITAMIIILKLPFSLVISIFIISILGSIFTSTLGVIIDTNRPKLNWDNEQKAVKQNLNSFISFVISILIGGLNIYLFLKLEPTLLIGFISLTLVISLIIALLIYYINGKGQEVYGRIE</sequence>
<feature type="transmembrane region" description="Helical" evidence="1">
    <location>
        <begin position="331"/>
        <end position="353"/>
    </location>
</feature>
<proteinExistence type="predicted"/>
<dbReference type="RefSeq" id="WP_115642197.1">
    <property type="nucleotide sequence ID" value="NZ_UFWZ01000001.1"/>
</dbReference>
<feature type="transmembrane region" description="Helical" evidence="1">
    <location>
        <begin position="31"/>
        <end position="56"/>
    </location>
</feature>
<name>A0A381JDB1_9CLOT</name>
<gene>
    <name evidence="2" type="ORF">NCTC9836_02773</name>
</gene>
<feature type="transmembrane region" description="Helical" evidence="1">
    <location>
        <begin position="493"/>
        <end position="514"/>
    </location>
</feature>
<feature type="transmembrane region" description="Helical" evidence="1">
    <location>
        <begin position="147"/>
        <end position="175"/>
    </location>
</feature>
<feature type="transmembrane region" description="Helical" evidence="1">
    <location>
        <begin position="68"/>
        <end position="96"/>
    </location>
</feature>
<keyword evidence="3" id="KW-1185">Reference proteome</keyword>
<dbReference type="OrthoDB" id="138672at2"/>
<keyword evidence="1" id="KW-0812">Transmembrane</keyword>
<feature type="transmembrane region" description="Helical" evidence="1">
    <location>
        <begin position="258"/>
        <end position="283"/>
    </location>
</feature>
<feature type="transmembrane region" description="Helical" evidence="1">
    <location>
        <begin position="373"/>
        <end position="399"/>
    </location>
</feature>
<organism evidence="2 3">
    <name type="scientific">Clostridium putrefaciens</name>
    <dbReference type="NCBI Taxonomy" id="99675"/>
    <lineage>
        <taxon>Bacteria</taxon>
        <taxon>Bacillati</taxon>
        <taxon>Bacillota</taxon>
        <taxon>Clostridia</taxon>
        <taxon>Eubacteriales</taxon>
        <taxon>Clostridiaceae</taxon>
        <taxon>Clostridium</taxon>
    </lineage>
</organism>
<dbReference type="InterPro" id="IPR031599">
    <property type="entry name" value="ABC_tran_2"/>
</dbReference>
<feature type="transmembrane region" description="Helical" evidence="1">
    <location>
        <begin position="451"/>
        <end position="473"/>
    </location>
</feature>
<feature type="transmembrane region" description="Helical" evidence="1">
    <location>
        <begin position="520"/>
        <end position="542"/>
    </location>
</feature>
<dbReference type="Pfam" id="PF16949">
    <property type="entry name" value="ABC_tran_2"/>
    <property type="match status" value="1"/>
</dbReference>
<evidence type="ECO:0000313" key="3">
    <source>
        <dbReference type="Proteomes" id="UP000254664"/>
    </source>
</evidence>
<feature type="transmembrane region" description="Helical" evidence="1">
    <location>
        <begin position="117"/>
        <end position="141"/>
    </location>
</feature>